<feature type="transmembrane region" description="Helical" evidence="7">
    <location>
        <begin position="197"/>
        <end position="215"/>
    </location>
</feature>
<keyword evidence="4 7" id="KW-0812">Transmembrane</keyword>
<dbReference type="SUPFAM" id="SSF103473">
    <property type="entry name" value="MFS general substrate transporter"/>
    <property type="match status" value="2"/>
</dbReference>
<dbReference type="Proteomes" id="UP001516400">
    <property type="component" value="Unassembled WGS sequence"/>
</dbReference>
<feature type="transmembrane region" description="Helical" evidence="7">
    <location>
        <begin position="385"/>
        <end position="408"/>
    </location>
</feature>
<accession>A0ABD2MZI2</accession>
<dbReference type="PANTHER" id="PTHR10981:SF0">
    <property type="entry name" value="BATTENIN"/>
    <property type="match status" value="1"/>
</dbReference>
<keyword evidence="5 7" id="KW-1133">Transmembrane helix</keyword>
<comment type="caution">
    <text evidence="8">The sequence shown here is derived from an EMBL/GenBank/DDBJ whole genome shotgun (WGS) entry which is preliminary data.</text>
</comment>
<comment type="similarity">
    <text evidence="2 7">Belongs to the battenin family.</text>
</comment>
<dbReference type="PRINTS" id="PR01315">
    <property type="entry name" value="BATTENIN"/>
</dbReference>
<proteinExistence type="inferred from homology"/>
<feature type="transmembrane region" description="Helical" evidence="7">
    <location>
        <begin position="254"/>
        <end position="272"/>
    </location>
</feature>
<evidence type="ECO:0000256" key="6">
    <source>
        <dbReference type="ARBA" id="ARBA00023136"/>
    </source>
</evidence>
<evidence type="ECO:0000256" key="1">
    <source>
        <dbReference type="ARBA" id="ARBA00004127"/>
    </source>
</evidence>
<dbReference type="InterPro" id="IPR036259">
    <property type="entry name" value="MFS_trans_sf"/>
</dbReference>
<dbReference type="EMBL" id="JABFTP020000042">
    <property type="protein sequence ID" value="KAL3271610.1"/>
    <property type="molecule type" value="Genomic_DNA"/>
</dbReference>
<evidence type="ECO:0000256" key="3">
    <source>
        <dbReference type="ARBA" id="ARBA00022448"/>
    </source>
</evidence>
<feature type="transmembrane region" description="Helical" evidence="7">
    <location>
        <begin position="318"/>
        <end position="339"/>
    </location>
</feature>
<feature type="transmembrane region" description="Helical" evidence="7">
    <location>
        <begin position="38"/>
        <end position="58"/>
    </location>
</feature>
<dbReference type="PANTHER" id="PTHR10981">
    <property type="entry name" value="BATTENIN"/>
    <property type="match status" value="1"/>
</dbReference>
<evidence type="ECO:0000313" key="9">
    <source>
        <dbReference type="Proteomes" id="UP001516400"/>
    </source>
</evidence>
<feature type="transmembrane region" description="Helical" evidence="7">
    <location>
        <begin position="345"/>
        <end position="364"/>
    </location>
</feature>
<sequence>MFKHGDDDVPDYVKDKPTDEEIAVEHKNLKIRYYRSVISFWILGVCNNFGYVAMLTGAENIIQENTEKKNDTLITSRECTIQSTGIVLLSQLIPATLITFIVPFIPMLVHCRMVSCLAITIIGFLLVGFTKNSLSIALLGVALVSISCSVGEMTLLQYSAYFSRNTLSTWSSGTGGAGVIGALSYTLGVEKGYRDTMLGMIAIPIIMGVAFWVILPIPTEKDKQSVLVQHNWNKNEVTAPCDTLKKKSHLIPKVSYKYIIPLGLVYLFEYFINQGMYELVKVDSNIVSRNMQYQWLQVAYQVGVFISRSSVNFLYIKYIWALSVLQFINVVIFTTTAIYWYIWNFWILFVMGLEEGLIGGAAYVNTYVRIGREEEEEDKQFMNSFTCVGNGVGIMSAGFLAILAHNLICKLPPPA</sequence>
<gene>
    <name evidence="8" type="ORF">HHI36_022085</name>
</gene>
<protein>
    <recommendedName>
        <fullName evidence="7">Battenin</fullName>
    </recommendedName>
</protein>
<keyword evidence="3" id="KW-0813">Transport</keyword>
<comment type="subcellular location">
    <subcellularLocation>
        <location evidence="1">Endomembrane system</location>
        <topology evidence="1">Multi-pass membrane protein</topology>
    </subcellularLocation>
    <subcellularLocation>
        <location evidence="7">Lysosome membrane</location>
        <topology evidence="7">Multi-pass membrane protein</topology>
    </subcellularLocation>
</comment>
<dbReference type="AlphaFoldDB" id="A0ABD2MZI2"/>
<evidence type="ECO:0000313" key="8">
    <source>
        <dbReference type="EMBL" id="KAL3271610.1"/>
    </source>
</evidence>
<evidence type="ECO:0000256" key="7">
    <source>
        <dbReference type="RuleBase" id="RU361113"/>
    </source>
</evidence>
<feature type="transmembrane region" description="Helical" evidence="7">
    <location>
        <begin position="79"/>
        <end position="101"/>
    </location>
</feature>
<dbReference type="InterPro" id="IPR018460">
    <property type="entry name" value="Battenin_disease_Cln3_subgr"/>
</dbReference>
<dbReference type="Pfam" id="PF02487">
    <property type="entry name" value="CLN3"/>
    <property type="match status" value="2"/>
</dbReference>
<dbReference type="GO" id="GO:0005765">
    <property type="term" value="C:lysosomal membrane"/>
    <property type="evidence" value="ECO:0007669"/>
    <property type="project" value="UniProtKB-SubCell"/>
</dbReference>
<keyword evidence="7" id="KW-0458">Lysosome</keyword>
<evidence type="ECO:0000256" key="5">
    <source>
        <dbReference type="ARBA" id="ARBA00022989"/>
    </source>
</evidence>
<dbReference type="InterPro" id="IPR003492">
    <property type="entry name" value="Battenin_disease_Cln3"/>
</dbReference>
<name>A0ABD2MZI2_9CUCU</name>
<keyword evidence="6 7" id="KW-0472">Membrane</keyword>
<evidence type="ECO:0000256" key="4">
    <source>
        <dbReference type="ARBA" id="ARBA00022692"/>
    </source>
</evidence>
<evidence type="ECO:0000256" key="2">
    <source>
        <dbReference type="ARBA" id="ARBA00007467"/>
    </source>
</evidence>
<dbReference type="PIRSF" id="PIRSF015974">
    <property type="entry name" value="CLN3_BTN1"/>
    <property type="match status" value="1"/>
</dbReference>
<keyword evidence="9" id="KW-1185">Reference proteome</keyword>
<feature type="transmembrane region" description="Helical" evidence="7">
    <location>
        <begin position="107"/>
        <end position="129"/>
    </location>
</feature>
<dbReference type="GO" id="GO:0012505">
    <property type="term" value="C:endomembrane system"/>
    <property type="evidence" value="ECO:0007669"/>
    <property type="project" value="UniProtKB-SubCell"/>
</dbReference>
<feature type="transmembrane region" description="Helical" evidence="7">
    <location>
        <begin position="136"/>
        <end position="158"/>
    </location>
</feature>
<reference evidence="8 9" key="1">
    <citation type="journal article" date="2021" name="BMC Biol.">
        <title>Horizontally acquired antibacterial genes associated with adaptive radiation of ladybird beetles.</title>
        <authorList>
            <person name="Li H.S."/>
            <person name="Tang X.F."/>
            <person name="Huang Y.H."/>
            <person name="Xu Z.Y."/>
            <person name="Chen M.L."/>
            <person name="Du X.Y."/>
            <person name="Qiu B.Y."/>
            <person name="Chen P.T."/>
            <person name="Zhang W."/>
            <person name="Slipinski A."/>
            <person name="Escalona H.E."/>
            <person name="Waterhouse R.M."/>
            <person name="Zwick A."/>
            <person name="Pang H."/>
        </authorList>
    </citation>
    <scope>NUCLEOTIDE SEQUENCE [LARGE SCALE GENOMIC DNA]</scope>
    <source>
        <strain evidence="8">SYSU2018</strain>
    </source>
</reference>
<organism evidence="8 9">
    <name type="scientific">Cryptolaemus montrouzieri</name>
    <dbReference type="NCBI Taxonomy" id="559131"/>
    <lineage>
        <taxon>Eukaryota</taxon>
        <taxon>Metazoa</taxon>
        <taxon>Ecdysozoa</taxon>
        <taxon>Arthropoda</taxon>
        <taxon>Hexapoda</taxon>
        <taxon>Insecta</taxon>
        <taxon>Pterygota</taxon>
        <taxon>Neoptera</taxon>
        <taxon>Endopterygota</taxon>
        <taxon>Coleoptera</taxon>
        <taxon>Polyphaga</taxon>
        <taxon>Cucujiformia</taxon>
        <taxon>Coccinelloidea</taxon>
        <taxon>Coccinellidae</taxon>
        <taxon>Scymninae</taxon>
        <taxon>Scymnini</taxon>
        <taxon>Cryptolaemus</taxon>
    </lineage>
</organism>